<dbReference type="EMBL" id="JAKJXP020000086">
    <property type="protein sequence ID" value="KAK7747819.1"/>
    <property type="molecule type" value="Genomic_DNA"/>
</dbReference>
<organism evidence="5 6">
    <name type="scientific">Diatrype stigma</name>
    <dbReference type="NCBI Taxonomy" id="117547"/>
    <lineage>
        <taxon>Eukaryota</taxon>
        <taxon>Fungi</taxon>
        <taxon>Dikarya</taxon>
        <taxon>Ascomycota</taxon>
        <taxon>Pezizomycotina</taxon>
        <taxon>Sordariomycetes</taxon>
        <taxon>Xylariomycetidae</taxon>
        <taxon>Xylariales</taxon>
        <taxon>Diatrypaceae</taxon>
        <taxon>Diatrype</taxon>
    </lineage>
</organism>
<dbReference type="InterPro" id="IPR005593">
    <property type="entry name" value="Xul5P/Fru6P_PKetolase"/>
</dbReference>
<feature type="domain" description="Xylulose 5-phosphate/Fructose 6-phosphate phosphoketolase C-terminal" evidence="4">
    <location>
        <begin position="1"/>
        <end position="65"/>
    </location>
</feature>
<dbReference type="GO" id="GO:0005975">
    <property type="term" value="P:carbohydrate metabolic process"/>
    <property type="evidence" value="ECO:0007669"/>
    <property type="project" value="InterPro"/>
</dbReference>
<dbReference type="PANTHER" id="PTHR31273">
    <property type="entry name" value="PHOSPHOKETOLASE-RELATED"/>
    <property type="match status" value="1"/>
</dbReference>
<name>A0AAN9UGB4_9PEZI</name>
<gene>
    <name evidence="5" type="ORF">SLS62_008855</name>
</gene>
<dbReference type="Proteomes" id="UP001320420">
    <property type="component" value="Unassembled WGS sequence"/>
</dbReference>
<dbReference type="AlphaFoldDB" id="A0AAN9UGB4"/>
<accession>A0AAN9UGB4</accession>
<feature type="compositionally biased region" description="Basic and acidic residues" evidence="3">
    <location>
        <begin position="104"/>
        <end position="113"/>
    </location>
</feature>
<evidence type="ECO:0000259" key="4">
    <source>
        <dbReference type="Pfam" id="PF09363"/>
    </source>
</evidence>
<proteinExistence type="inferred from homology"/>
<dbReference type="InterPro" id="IPR009014">
    <property type="entry name" value="Transketo_C/PFOR_II"/>
</dbReference>
<dbReference type="GO" id="GO:0016832">
    <property type="term" value="F:aldehyde-lyase activity"/>
    <property type="evidence" value="ECO:0007669"/>
    <property type="project" value="InterPro"/>
</dbReference>
<evidence type="ECO:0000256" key="1">
    <source>
        <dbReference type="ARBA" id="ARBA00005623"/>
    </source>
</evidence>
<reference evidence="5 6" key="1">
    <citation type="submission" date="2024-02" db="EMBL/GenBank/DDBJ databases">
        <title>De novo assembly and annotation of 12 fungi associated with fruit tree decline syndrome in Ontario, Canada.</title>
        <authorList>
            <person name="Sulman M."/>
            <person name="Ellouze W."/>
            <person name="Ilyukhin E."/>
        </authorList>
    </citation>
    <scope>NUCLEOTIDE SEQUENCE [LARGE SCALE GENOMIC DNA]</scope>
    <source>
        <strain evidence="5 6">M11/M66-122</strain>
    </source>
</reference>
<evidence type="ECO:0000256" key="2">
    <source>
        <dbReference type="ARBA" id="ARBA00023239"/>
    </source>
</evidence>
<protein>
    <recommendedName>
        <fullName evidence="4">Xylulose 5-phosphate/Fructose 6-phosphate phosphoketolase C-terminal domain-containing protein</fullName>
    </recommendedName>
</protein>
<evidence type="ECO:0000313" key="6">
    <source>
        <dbReference type="Proteomes" id="UP001320420"/>
    </source>
</evidence>
<dbReference type="Pfam" id="PF09363">
    <property type="entry name" value="XFP_C"/>
    <property type="match status" value="2"/>
</dbReference>
<comment type="caution">
    <text evidence="5">The sequence shown here is derived from an EMBL/GenBank/DDBJ whole genome shotgun (WGS) entry which is preliminary data.</text>
</comment>
<evidence type="ECO:0000256" key="3">
    <source>
        <dbReference type="SAM" id="MobiDB-lite"/>
    </source>
</evidence>
<sequence>MEEAVEHCGKGVSIWPQFSTDEGDEPDVVMACCGDIPTQETLAAIDLLLRYLPDLKIRCVNVVDMEKGNIDTPLELAIRNQTDRFSLAIDAIDHMPKLQNRGASAREKLKNEQRAAANEAYENGSDPEYLTEWKWSGKHV</sequence>
<keyword evidence="6" id="KW-1185">Reference proteome</keyword>
<evidence type="ECO:0000313" key="5">
    <source>
        <dbReference type="EMBL" id="KAK7747819.1"/>
    </source>
</evidence>
<comment type="similarity">
    <text evidence="1">Belongs to the XFP family.</text>
</comment>
<dbReference type="PANTHER" id="PTHR31273:SF0">
    <property type="entry name" value="PHOSPHOKETOLASE-RELATED"/>
    <property type="match status" value="1"/>
</dbReference>
<keyword evidence="2" id="KW-0456">Lyase</keyword>
<feature type="domain" description="Xylulose 5-phosphate/Fructose 6-phosphate phosphoketolase C-terminal" evidence="4">
    <location>
        <begin position="66"/>
        <end position="135"/>
    </location>
</feature>
<dbReference type="InterPro" id="IPR018969">
    <property type="entry name" value="Xul5P/Fru6P_PKetolase_C"/>
</dbReference>
<feature type="region of interest" description="Disordered" evidence="3">
    <location>
        <begin position="102"/>
        <end position="125"/>
    </location>
</feature>
<dbReference type="Gene3D" id="3.40.50.920">
    <property type="match status" value="2"/>
</dbReference>